<dbReference type="InterPro" id="IPR000825">
    <property type="entry name" value="SUF_FeS_clus_asmbl_SufBD_core"/>
</dbReference>
<accession>A0A381T489</accession>
<dbReference type="InterPro" id="IPR037284">
    <property type="entry name" value="SUF_FeS_clus_asmbl_SufBD_sf"/>
</dbReference>
<dbReference type="SUPFAM" id="SSF101960">
    <property type="entry name" value="Stabilizer of iron transporter SufD"/>
    <property type="match status" value="1"/>
</dbReference>
<evidence type="ECO:0000259" key="1">
    <source>
        <dbReference type="Pfam" id="PF01458"/>
    </source>
</evidence>
<gene>
    <name evidence="2" type="ORF">METZ01_LOCUS63388</name>
</gene>
<sequence length="402" mass="43290">MNRLSDIEAPSTDEEVWRYSRIGELDLDRYTPLKRQRAVDTVVERDLAAFGPMSAVVVVRNGWLVDVTLNAEAADAGVTVGPIADLDDGADHLGAALDVPVDLFGHLNRAFGPEPVAVVVPDGVRLEDPVVVVVLTDADDAAVFSRVIIRVGDDAAATVVELHTSTEVGSLVVPVLEATVGSHGYLRHAVVQEMGPRVWQLAHQAFRVDQSGTVETFAVALGGDYARTRVDCRLAGRGAEGRLAAAYYGEDDQMLDFRTFQDHAAPDTTSELTFKGAVDGSSRSVYSGLIRVRPEAVRTSAHQTNRNVKLSSNAWAKSVPNLEIETDDVVCSHASTVSPVDEDQRFFLESRGIPTGVAERLLLEGFFEDVAAAAPHPAVAETLREALAERLDRRTAGEEDAS</sequence>
<feature type="domain" description="SUF system FeS cluster assembly SufBD core" evidence="1">
    <location>
        <begin position="136"/>
        <end position="366"/>
    </location>
</feature>
<evidence type="ECO:0000313" key="2">
    <source>
        <dbReference type="EMBL" id="SVA10534.1"/>
    </source>
</evidence>
<dbReference type="AlphaFoldDB" id="A0A381T489"/>
<dbReference type="PANTHER" id="PTHR43575">
    <property type="entry name" value="PROTEIN ABCI7, CHLOROPLASTIC"/>
    <property type="match status" value="1"/>
</dbReference>
<protein>
    <recommendedName>
        <fullName evidence="1">SUF system FeS cluster assembly SufBD core domain-containing protein</fullName>
    </recommendedName>
</protein>
<reference evidence="2" key="1">
    <citation type="submission" date="2018-05" db="EMBL/GenBank/DDBJ databases">
        <authorList>
            <person name="Lanie J.A."/>
            <person name="Ng W.-L."/>
            <person name="Kazmierczak K.M."/>
            <person name="Andrzejewski T.M."/>
            <person name="Davidsen T.M."/>
            <person name="Wayne K.J."/>
            <person name="Tettelin H."/>
            <person name="Glass J.I."/>
            <person name="Rusch D."/>
            <person name="Podicherti R."/>
            <person name="Tsui H.-C.T."/>
            <person name="Winkler M.E."/>
        </authorList>
    </citation>
    <scope>NUCLEOTIDE SEQUENCE</scope>
</reference>
<organism evidence="2">
    <name type="scientific">marine metagenome</name>
    <dbReference type="NCBI Taxonomy" id="408172"/>
    <lineage>
        <taxon>unclassified sequences</taxon>
        <taxon>metagenomes</taxon>
        <taxon>ecological metagenomes</taxon>
    </lineage>
</organism>
<proteinExistence type="predicted"/>
<dbReference type="EMBL" id="UINC01003943">
    <property type="protein sequence ID" value="SVA10534.1"/>
    <property type="molecule type" value="Genomic_DNA"/>
</dbReference>
<name>A0A381T489_9ZZZZ</name>
<dbReference type="GO" id="GO:0016226">
    <property type="term" value="P:iron-sulfur cluster assembly"/>
    <property type="evidence" value="ECO:0007669"/>
    <property type="project" value="InterPro"/>
</dbReference>
<dbReference type="Pfam" id="PF01458">
    <property type="entry name" value="SUFBD_core"/>
    <property type="match status" value="1"/>
</dbReference>
<dbReference type="PANTHER" id="PTHR43575:SF1">
    <property type="entry name" value="PROTEIN ABCI7, CHLOROPLASTIC"/>
    <property type="match status" value="1"/>
</dbReference>
<dbReference type="InterPro" id="IPR055346">
    <property type="entry name" value="Fe-S_cluster_assembly_SufBD"/>
</dbReference>